<dbReference type="GeneID" id="23799084"/>
<protein>
    <submittedName>
        <fullName evidence="2">Uncharacterized protein</fullName>
    </submittedName>
</protein>
<evidence type="ECO:0000256" key="1">
    <source>
        <dbReference type="SAM" id="Phobius"/>
    </source>
</evidence>
<keyword evidence="1" id="KW-1133">Transmembrane helix</keyword>
<feature type="transmembrane region" description="Helical" evidence="1">
    <location>
        <begin position="39"/>
        <end position="59"/>
    </location>
</feature>
<feature type="transmembrane region" description="Helical" evidence="1">
    <location>
        <begin position="6"/>
        <end position="27"/>
    </location>
</feature>
<reference evidence="2 3" key="2">
    <citation type="journal article" date="2013" name="PLoS ONE">
        <title>INDIGO - INtegrated Data Warehouse of MIcrobial GenOmes with Examples from the Red Sea Extremophiles.</title>
        <authorList>
            <person name="Alam I."/>
            <person name="Antunes A."/>
            <person name="Kamau A.A."/>
            <person name="Ba Alawi W."/>
            <person name="Kalkatawi M."/>
            <person name="Stingl U."/>
            <person name="Bajic V.B."/>
        </authorList>
    </citation>
    <scope>NUCLEOTIDE SEQUENCE [LARGE SCALE GENOMIC DNA]</scope>
    <source>
        <strain evidence="2 3">SARL4B</strain>
    </source>
</reference>
<organism evidence="2 3">
    <name type="scientific">Halorhabdus tiamatea SARL4B</name>
    <dbReference type="NCBI Taxonomy" id="1033806"/>
    <lineage>
        <taxon>Archaea</taxon>
        <taxon>Methanobacteriati</taxon>
        <taxon>Methanobacteriota</taxon>
        <taxon>Stenosarchaea group</taxon>
        <taxon>Halobacteria</taxon>
        <taxon>Halobacteriales</taxon>
        <taxon>Haloarculaceae</taxon>
        <taxon>Halorhabdus</taxon>
    </lineage>
</organism>
<accession>U2E1G6</accession>
<dbReference type="AlphaFoldDB" id="U2E1G6"/>
<dbReference type="RefSeq" id="WP_008526667.1">
    <property type="nucleotide sequence ID" value="NC_021921.1"/>
</dbReference>
<proteinExistence type="predicted"/>
<keyword evidence="1" id="KW-0812">Transmembrane</keyword>
<dbReference type="Proteomes" id="UP000003861">
    <property type="component" value="Unassembled WGS sequence"/>
</dbReference>
<gene>
    <name evidence="2" type="ORF">HLRTI_002112</name>
</gene>
<sequence length="71" mass="8105">MKTNDWWRVLVSTVGFWILLFLLAMALKELYLKPATAAVRALLVALPWLLGFVFAWIVVTSETIPWPGDED</sequence>
<comment type="caution">
    <text evidence="2">The sequence shown here is derived from an EMBL/GenBank/DDBJ whole genome shotgun (WGS) entry which is preliminary data.</text>
</comment>
<reference evidence="2 3" key="1">
    <citation type="journal article" date="2011" name="J. Bacteriol.">
        <title>Genome sequence of Halorhabdus tiamatea, the first archaeon isolated from a deep-sea anoxic brine lake.</title>
        <authorList>
            <person name="Antunes A."/>
            <person name="Alam I."/>
            <person name="Bajic V.B."/>
            <person name="Stingl U."/>
        </authorList>
    </citation>
    <scope>NUCLEOTIDE SEQUENCE [LARGE SCALE GENOMIC DNA]</scope>
    <source>
        <strain evidence="2 3">SARL4B</strain>
    </source>
</reference>
<name>U2E1G6_9EURY</name>
<evidence type="ECO:0000313" key="3">
    <source>
        <dbReference type="Proteomes" id="UP000003861"/>
    </source>
</evidence>
<dbReference type="EMBL" id="AFNT02000024">
    <property type="protein sequence ID" value="ERJ05841.1"/>
    <property type="molecule type" value="Genomic_DNA"/>
</dbReference>
<evidence type="ECO:0000313" key="2">
    <source>
        <dbReference type="EMBL" id="ERJ05841.1"/>
    </source>
</evidence>
<keyword evidence="1" id="KW-0472">Membrane</keyword>